<dbReference type="GO" id="GO:0008237">
    <property type="term" value="F:metallopeptidase activity"/>
    <property type="evidence" value="ECO:0007669"/>
    <property type="project" value="InterPro"/>
</dbReference>
<evidence type="ECO:0000313" key="3">
    <source>
        <dbReference type="Proteomes" id="UP001239445"/>
    </source>
</evidence>
<protein>
    <recommendedName>
        <fullName evidence="4">Peptidase metallopeptidase domain-containing protein</fullName>
    </recommendedName>
</protein>
<keyword evidence="1" id="KW-0812">Transmembrane</keyword>
<gene>
    <name evidence="2" type="ORF">QBC47DRAFT_393688</name>
</gene>
<keyword evidence="1" id="KW-1133">Transmembrane helix</keyword>
<dbReference type="EMBL" id="MU839846">
    <property type="protein sequence ID" value="KAK1750546.1"/>
    <property type="molecule type" value="Genomic_DNA"/>
</dbReference>
<evidence type="ECO:0000256" key="1">
    <source>
        <dbReference type="SAM" id="Phobius"/>
    </source>
</evidence>
<evidence type="ECO:0008006" key="4">
    <source>
        <dbReference type="Google" id="ProtNLM"/>
    </source>
</evidence>
<dbReference type="Proteomes" id="UP001239445">
    <property type="component" value="Unassembled WGS sequence"/>
</dbReference>
<reference evidence="2" key="1">
    <citation type="submission" date="2023-06" db="EMBL/GenBank/DDBJ databases">
        <title>Genome-scale phylogeny and comparative genomics of the fungal order Sordariales.</title>
        <authorList>
            <consortium name="Lawrence Berkeley National Laboratory"/>
            <person name="Hensen N."/>
            <person name="Bonometti L."/>
            <person name="Westerberg I."/>
            <person name="Brannstrom I.O."/>
            <person name="Guillou S."/>
            <person name="Cros-Aarteil S."/>
            <person name="Calhoun S."/>
            <person name="Haridas S."/>
            <person name="Kuo A."/>
            <person name="Mondo S."/>
            <person name="Pangilinan J."/>
            <person name="Riley R."/>
            <person name="Labutti K."/>
            <person name="Andreopoulos B."/>
            <person name="Lipzen A."/>
            <person name="Chen C."/>
            <person name="Yanf M."/>
            <person name="Daum C."/>
            <person name="Ng V."/>
            <person name="Clum A."/>
            <person name="Steindorff A."/>
            <person name="Ohm R."/>
            <person name="Martin F."/>
            <person name="Silar P."/>
            <person name="Natvig D."/>
            <person name="Lalanne C."/>
            <person name="Gautier V."/>
            <person name="Ament-Velasquez S.L."/>
            <person name="Kruys A."/>
            <person name="Hutchinson M.I."/>
            <person name="Powell A.J."/>
            <person name="Barry K."/>
            <person name="Miller A.N."/>
            <person name="Grigoriev I.V."/>
            <person name="Debuchy R."/>
            <person name="Gladieux P."/>
            <person name="Thoren M.H."/>
            <person name="Johannesson H."/>
        </authorList>
    </citation>
    <scope>NUCLEOTIDE SEQUENCE</scope>
    <source>
        <strain evidence="2">PSN4</strain>
    </source>
</reference>
<feature type="transmembrane region" description="Helical" evidence="1">
    <location>
        <begin position="301"/>
        <end position="317"/>
    </location>
</feature>
<proteinExistence type="predicted"/>
<dbReference type="AlphaFoldDB" id="A0AAJ0B729"/>
<keyword evidence="3" id="KW-1185">Reference proteome</keyword>
<dbReference type="InterPro" id="IPR024079">
    <property type="entry name" value="MetalloPept_cat_dom_sf"/>
</dbReference>
<name>A0AAJ0B729_9PEZI</name>
<organism evidence="2 3">
    <name type="scientific">Echria macrotheca</name>
    <dbReference type="NCBI Taxonomy" id="438768"/>
    <lineage>
        <taxon>Eukaryota</taxon>
        <taxon>Fungi</taxon>
        <taxon>Dikarya</taxon>
        <taxon>Ascomycota</taxon>
        <taxon>Pezizomycotina</taxon>
        <taxon>Sordariomycetes</taxon>
        <taxon>Sordariomycetidae</taxon>
        <taxon>Sordariales</taxon>
        <taxon>Schizotheciaceae</taxon>
        <taxon>Echria</taxon>
    </lineage>
</organism>
<dbReference type="Gene3D" id="3.40.390.10">
    <property type="entry name" value="Collagenase (Catalytic Domain)"/>
    <property type="match status" value="1"/>
</dbReference>
<keyword evidence="1" id="KW-0472">Membrane</keyword>
<dbReference type="SUPFAM" id="SSF55486">
    <property type="entry name" value="Metalloproteases ('zincins'), catalytic domain"/>
    <property type="match status" value="1"/>
</dbReference>
<accession>A0AAJ0B729</accession>
<comment type="caution">
    <text evidence="2">The sequence shown here is derived from an EMBL/GenBank/DDBJ whole genome shotgun (WGS) entry which is preliminary data.</text>
</comment>
<sequence length="318" mass="35520">MATSPIFNSFKMRRQAHIASRGQSGNDIQLLIRPARFIETSYYNSEDGFIEPPYYNSEDADIVSARVGLMAQSSGERILSRWKPGSTILFAISAESFRSKSEVDSVKRAAVAAANDWNGRNVGVRLQLATKGERAAFAIKFCIRNNTLEYEPQHYAIAFLPHSETRVLHLFQTALAPKCEELLVDVLRHELGHILGLRHEDADTAESGQPSLQLSPPNSCSIMVRHFTPGTRVEIQETDVIAVRELYAMEDDSMHGGFRVITVDPATLTQKYLEHFRGILHGEAESMSVGMGVSFGHNTANRGWFTILVLVFLLVLWL</sequence>
<evidence type="ECO:0000313" key="2">
    <source>
        <dbReference type="EMBL" id="KAK1750546.1"/>
    </source>
</evidence>